<evidence type="ECO:0000313" key="3">
    <source>
        <dbReference type="EMBL" id="KAF1015522.1"/>
    </source>
</evidence>
<feature type="domain" description="Response regulatory" evidence="2">
    <location>
        <begin position="13"/>
        <end position="123"/>
    </location>
</feature>
<reference evidence="4" key="1">
    <citation type="journal article" date="2020" name="MBio">
        <title>Horizontal gene transfer to a defensive symbiont with a reduced genome amongst a multipartite beetle microbiome.</title>
        <authorList>
            <person name="Waterworth S.C."/>
            <person name="Florez L.V."/>
            <person name="Rees E.R."/>
            <person name="Hertweck C."/>
            <person name="Kaltenpoth M."/>
            <person name="Kwan J.C."/>
        </authorList>
    </citation>
    <scope>NUCLEOTIDE SEQUENCE [LARGE SCALE GENOMIC DNA]</scope>
</reference>
<evidence type="ECO:0000256" key="1">
    <source>
        <dbReference type="PROSITE-ProRule" id="PRU00169"/>
    </source>
</evidence>
<name>A0A7V8JLM5_STEMA</name>
<organism evidence="3 4">
    <name type="scientific">Stenotrophomonas maltophilia</name>
    <name type="common">Pseudomonas maltophilia</name>
    <name type="synonym">Xanthomonas maltophilia</name>
    <dbReference type="NCBI Taxonomy" id="40324"/>
    <lineage>
        <taxon>Bacteria</taxon>
        <taxon>Pseudomonadati</taxon>
        <taxon>Pseudomonadota</taxon>
        <taxon>Gammaproteobacteria</taxon>
        <taxon>Lysobacterales</taxon>
        <taxon>Lysobacteraceae</taxon>
        <taxon>Stenotrophomonas</taxon>
        <taxon>Stenotrophomonas maltophilia group</taxon>
    </lineage>
</organism>
<dbReference type="SMART" id="SM00448">
    <property type="entry name" value="REC"/>
    <property type="match status" value="1"/>
</dbReference>
<dbReference type="Gene3D" id="3.40.50.2300">
    <property type="match status" value="1"/>
</dbReference>
<dbReference type="InterPro" id="IPR001789">
    <property type="entry name" value="Sig_transdc_resp-reg_receiver"/>
</dbReference>
<comment type="caution">
    <text evidence="3">The sequence shown here is derived from an EMBL/GenBank/DDBJ whole genome shotgun (WGS) entry which is preliminary data.</text>
</comment>
<protein>
    <recommendedName>
        <fullName evidence="2">Response regulatory domain-containing protein</fullName>
    </recommendedName>
</protein>
<gene>
    <name evidence="3" type="ORF">GAK31_00996</name>
</gene>
<evidence type="ECO:0000313" key="4">
    <source>
        <dbReference type="Proteomes" id="UP000487117"/>
    </source>
</evidence>
<dbReference type="GO" id="GO:0000160">
    <property type="term" value="P:phosphorelay signal transduction system"/>
    <property type="evidence" value="ECO:0007669"/>
    <property type="project" value="InterPro"/>
</dbReference>
<dbReference type="PROSITE" id="PS50110">
    <property type="entry name" value="RESPONSE_REGULATORY"/>
    <property type="match status" value="1"/>
</dbReference>
<evidence type="ECO:0000259" key="2">
    <source>
        <dbReference type="PROSITE" id="PS50110"/>
    </source>
</evidence>
<feature type="modified residue" description="4-aspartylphosphate" evidence="1">
    <location>
        <position position="63"/>
    </location>
</feature>
<sequence>MHNEVDPRTPARTVLLVEDELDLAELVESALAGEVVQVTHAHSVFEALSTLGQDTHFDGAVLDVELRDGVVFPVADRLADLGIPFLFASAVYEQLVPARHGQVPFVGKPFHVQALVQELDALLPH</sequence>
<dbReference type="AlphaFoldDB" id="A0A7V8JLM5"/>
<dbReference type="EMBL" id="WNDS01000002">
    <property type="protein sequence ID" value="KAF1015522.1"/>
    <property type="molecule type" value="Genomic_DNA"/>
</dbReference>
<dbReference type="InterPro" id="IPR011006">
    <property type="entry name" value="CheY-like_superfamily"/>
</dbReference>
<dbReference type="SUPFAM" id="SSF52172">
    <property type="entry name" value="CheY-like"/>
    <property type="match status" value="1"/>
</dbReference>
<accession>A0A7V8JLM5</accession>
<keyword evidence="1" id="KW-0597">Phosphoprotein</keyword>
<dbReference type="Proteomes" id="UP000487117">
    <property type="component" value="Unassembled WGS sequence"/>
</dbReference>
<proteinExistence type="predicted"/>